<dbReference type="SUPFAM" id="SSF49313">
    <property type="entry name" value="Cadherin-like"/>
    <property type="match status" value="2"/>
</dbReference>
<keyword evidence="6" id="KW-1133">Transmembrane helix</keyword>
<feature type="domain" description="Cadherin" evidence="7">
    <location>
        <begin position="104"/>
        <end position="208"/>
    </location>
</feature>
<feature type="transmembrane region" description="Helical" evidence="6">
    <location>
        <begin position="433"/>
        <end position="454"/>
    </location>
</feature>
<protein>
    <recommendedName>
        <fullName evidence="7">Cadherin domain-containing protein</fullName>
    </recommendedName>
</protein>
<evidence type="ECO:0000256" key="2">
    <source>
        <dbReference type="ARBA" id="ARBA00022737"/>
    </source>
</evidence>
<name>A0A3Q3WF59_MOLML</name>
<dbReference type="Proteomes" id="UP000261620">
    <property type="component" value="Unplaced"/>
</dbReference>
<keyword evidence="3 5" id="KW-0106">Calcium</keyword>
<evidence type="ECO:0000259" key="7">
    <source>
        <dbReference type="PROSITE" id="PS50268"/>
    </source>
</evidence>
<keyword evidence="2" id="KW-0677">Repeat</keyword>
<dbReference type="STRING" id="94237.ENSMMOP00000010787"/>
<dbReference type="Pfam" id="PF00028">
    <property type="entry name" value="Cadherin"/>
    <property type="match status" value="1"/>
</dbReference>
<dbReference type="InterPro" id="IPR015919">
    <property type="entry name" value="Cadherin-like_sf"/>
</dbReference>
<dbReference type="GO" id="GO:0000902">
    <property type="term" value="P:cell morphogenesis"/>
    <property type="evidence" value="ECO:0007669"/>
    <property type="project" value="TreeGrafter"/>
</dbReference>
<evidence type="ECO:0000313" key="9">
    <source>
        <dbReference type="Proteomes" id="UP000261620"/>
    </source>
</evidence>
<dbReference type="GO" id="GO:0007043">
    <property type="term" value="P:cell-cell junction assembly"/>
    <property type="evidence" value="ECO:0007669"/>
    <property type="project" value="TreeGrafter"/>
</dbReference>
<reference evidence="8" key="2">
    <citation type="submission" date="2025-09" db="UniProtKB">
        <authorList>
            <consortium name="Ensembl"/>
        </authorList>
    </citation>
    <scope>IDENTIFICATION</scope>
</reference>
<dbReference type="GO" id="GO:0044331">
    <property type="term" value="P:cell-cell adhesion mediated by cadherin"/>
    <property type="evidence" value="ECO:0007669"/>
    <property type="project" value="TreeGrafter"/>
</dbReference>
<dbReference type="InterPro" id="IPR002126">
    <property type="entry name" value="Cadherin-like_dom"/>
</dbReference>
<keyword evidence="4 6" id="KW-0472">Membrane</keyword>
<comment type="subcellular location">
    <subcellularLocation>
        <location evidence="1">Membrane</location>
    </subcellularLocation>
</comment>
<dbReference type="GO" id="GO:0005509">
    <property type="term" value="F:calcium ion binding"/>
    <property type="evidence" value="ECO:0007669"/>
    <property type="project" value="UniProtKB-UniRule"/>
</dbReference>
<dbReference type="GO" id="GO:0005912">
    <property type="term" value="C:adherens junction"/>
    <property type="evidence" value="ECO:0007669"/>
    <property type="project" value="TreeGrafter"/>
</dbReference>
<dbReference type="GO" id="GO:0034332">
    <property type="term" value="P:adherens junction organization"/>
    <property type="evidence" value="ECO:0007669"/>
    <property type="project" value="TreeGrafter"/>
</dbReference>
<dbReference type="Gene3D" id="2.60.40.60">
    <property type="entry name" value="Cadherins"/>
    <property type="match status" value="3"/>
</dbReference>
<dbReference type="OMA" id="TWFQIGQ"/>
<dbReference type="GO" id="GO:0016477">
    <property type="term" value="P:cell migration"/>
    <property type="evidence" value="ECO:0007669"/>
    <property type="project" value="TreeGrafter"/>
</dbReference>
<organism evidence="8 9">
    <name type="scientific">Mola mola</name>
    <name type="common">Ocean sunfish</name>
    <name type="synonym">Tetraodon mola</name>
    <dbReference type="NCBI Taxonomy" id="94237"/>
    <lineage>
        <taxon>Eukaryota</taxon>
        <taxon>Metazoa</taxon>
        <taxon>Chordata</taxon>
        <taxon>Craniata</taxon>
        <taxon>Vertebrata</taxon>
        <taxon>Euteleostomi</taxon>
        <taxon>Actinopterygii</taxon>
        <taxon>Neopterygii</taxon>
        <taxon>Teleostei</taxon>
        <taxon>Neoteleostei</taxon>
        <taxon>Acanthomorphata</taxon>
        <taxon>Eupercaria</taxon>
        <taxon>Tetraodontiformes</taxon>
        <taxon>Molidae</taxon>
        <taxon>Mola</taxon>
    </lineage>
</organism>
<sequence>LDGQDVFATIRENSPSGEFVAELMVETMEGVTWSLDGMDADWLFLDERSIRLNTSADKVLDREQVKGPVLMASLLCYEDNALQSVYRILVEILNENDNTPVFAEETVLSLFLSELTPVNTVVFTVKATDADNDKLIYSIDQTTPDAEYFKVDLPNSGEVILSKPLDYETKNLLVVTIHASEMSTVERFNTSTYLTITVLDGDDQYPQFLPCMHLFQDESSHICTSPVYTVNVTEGKEDIVLDFSPGPILAVDGDRGLGAPVSYAILSGNDDGHFLMDRETGEMKLIRGVRDRLTTPALHLKVMQAYQDDDPRKYSVATVLVCVLAVNHFHPEFDMTEYCGFVTAGKSLASLVNTYGNKALMLHVQDRDFNNGFNPMIRFTFSPTSNHTDVYQITQQGLLITKTDQLKPKQKHVLEPHSPLGDERVTGCTLGKAFFLSMVLLTALGCVLSAVMWLKRKYRGMKDPLERGCVAQGKHPNV</sequence>
<dbReference type="AlphaFoldDB" id="A0A3Q3WF59"/>
<proteinExistence type="predicted"/>
<dbReference type="GO" id="GO:0016339">
    <property type="term" value="P:calcium-dependent cell-cell adhesion via plasma membrane cell adhesion molecules"/>
    <property type="evidence" value="ECO:0007669"/>
    <property type="project" value="TreeGrafter"/>
</dbReference>
<feature type="domain" description="Cadherin" evidence="7">
    <location>
        <begin position="224"/>
        <end position="333"/>
    </location>
</feature>
<dbReference type="GO" id="GO:0016342">
    <property type="term" value="C:catenin complex"/>
    <property type="evidence" value="ECO:0007669"/>
    <property type="project" value="TreeGrafter"/>
</dbReference>
<dbReference type="PROSITE" id="PS50268">
    <property type="entry name" value="CADHERIN_2"/>
    <property type="match status" value="3"/>
</dbReference>
<evidence type="ECO:0000256" key="6">
    <source>
        <dbReference type="SAM" id="Phobius"/>
    </source>
</evidence>
<dbReference type="GO" id="GO:0007156">
    <property type="term" value="P:homophilic cell adhesion via plasma membrane adhesion molecules"/>
    <property type="evidence" value="ECO:0007669"/>
    <property type="project" value="InterPro"/>
</dbReference>
<dbReference type="Ensembl" id="ENSMMOT00000010970.1">
    <property type="protein sequence ID" value="ENSMMOP00000010787.1"/>
    <property type="gene ID" value="ENSMMOG00000008317.1"/>
</dbReference>
<evidence type="ECO:0000313" key="8">
    <source>
        <dbReference type="Ensembl" id="ENSMMOP00000010787.1"/>
    </source>
</evidence>
<evidence type="ECO:0000256" key="1">
    <source>
        <dbReference type="ARBA" id="ARBA00004370"/>
    </source>
</evidence>
<accession>A0A3Q3WF59</accession>
<dbReference type="CDD" id="cd11304">
    <property type="entry name" value="Cadherin_repeat"/>
    <property type="match status" value="2"/>
</dbReference>
<dbReference type="PRINTS" id="PR00205">
    <property type="entry name" value="CADHERIN"/>
</dbReference>
<dbReference type="GO" id="GO:0045296">
    <property type="term" value="F:cadherin binding"/>
    <property type="evidence" value="ECO:0007669"/>
    <property type="project" value="TreeGrafter"/>
</dbReference>
<dbReference type="GO" id="GO:0008013">
    <property type="term" value="F:beta-catenin binding"/>
    <property type="evidence" value="ECO:0007669"/>
    <property type="project" value="TreeGrafter"/>
</dbReference>
<keyword evidence="9" id="KW-1185">Reference proteome</keyword>
<evidence type="ECO:0000256" key="5">
    <source>
        <dbReference type="PROSITE-ProRule" id="PRU00043"/>
    </source>
</evidence>
<dbReference type="PANTHER" id="PTHR24027">
    <property type="entry name" value="CADHERIN-23"/>
    <property type="match status" value="1"/>
</dbReference>
<keyword evidence="6" id="KW-0812">Transmembrane</keyword>
<evidence type="ECO:0000256" key="4">
    <source>
        <dbReference type="ARBA" id="ARBA00023136"/>
    </source>
</evidence>
<dbReference type="InterPro" id="IPR039808">
    <property type="entry name" value="Cadherin"/>
</dbReference>
<dbReference type="SMART" id="SM00112">
    <property type="entry name" value="CA"/>
    <property type="match status" value="2"/>
</dbReference>
<reference evidence="8" key="1">
    <citation type="submission" date="2025-08" db="UniProtKB">
        <authorList>
            <consortium name="Ensembl"/>
        </authorList>
    </citation>
    <scope>IDENTIFICATION</scope>
</reference>
<evidence type="ECO:0000256" key="3">
    <source>
        <dbReference type="ARBA" id="ARBA00022837"/>
    </source>
</evidence>
<dbReference type="PANTHER" id="PTHR24027:SF431">
    <property type="entry name" value="CADHERIN-RELATED FAMILY MEMBER 5-LIKE ISOFORM X1"/>
    <property type="match status" value="1"/>
</dbReference>
<feature type="domain" description="Cadherin" evidence="7">
    <location>
        <begin position="31"/>
        <end position="102"/>
    </location>
</feature>